<proteinExistence type="inferred from homology"/>
<dbReference type="Gene3D" id="2.60.40.1090">
    <property type="entry name" value="Fimbrial-type adhesion domain"/>
    <property type="match status" value="1"/>
</dbReference>
<evidence type="ECO:0000313" key="7">
    <source>
        <dbReference type="Proteomes" id="UP000092247"/>
    </source>
</evidence>
<dbReference type="SUPFAM" id="SSF49401">
    <property type="entry name" value="Bacterial adhesins"/>
    <property type="match status" value="1"/>
</dbReference>
<evidence type="ECO:0000256" key="1">
    <source>
        <dbReference type="ARBA" id="ARBA00004561"/>
    </source>
</evidence>
<gene>
    <name evidence="6" type="ORF">AYY17_12680</name>
</gene>
<dbReference type="Proteomes" id="UP000092247">
    <property type="component" value="Unassembled WGS sequence"/>
</dbReference>
<sequence>MAVILHKTGAIPGNKIPAAQVAKFTMMKDNTWYSAIREPYVHFSGFSIRQQACDITAPNEIDLGRVSRTDFRRKGSVATGSVQEFIIGLRCSQLNGAEIKLSGIHFNAGNMAGTLKLSRGKNGAKGIGIRITRQGVPVTFNQWMSFDRIAARNAEIRLQAALIQTRDIIEPGTAEAVLDYTIRYL</sequence>
<comment type="caution">
    <text evidence="6">The sequence shown here is derived from an EMBL/GenBank/DDBJ whole genome shotgun (WGS) entry which is preliminary data.</text>
</comment>
<dbReference type="GO" id="GO:0009289">
    <property type="term" value="C:pilus"/>
    <property type="evidence" value="ECO:0007669"/>
    <property type="project" value="UniProtKB-SubCell"/>
</dbReference>
<protein>
    <recommendedName>
        <fullName evidence="5">Fimbrial-type adhesion domain-containing protein</fullName>
    </recommendedName>
</protein>
<evidence type="ECO:0000256" key="4">
    <source>
        <dbReference type="ARBA" id="ARBA00023263"/>
    </source>
</evidence>
<evidence type="ECO:0000256" key="3">
    <source>
        <dbReference type="ARBA" id="ARBA00022729"/>
    </source>
</evidence>
<evidence type="ECO:0000313" key="6">
    <source>
        <dbReference type="EMBL" id="OBU02501.1"/>
    </source>
</evidence>
<keyword evidence="4" id="KW-0281">Fimbrium</keyword>
<feature type="domain" description="Fimbrial-type adhesion" evidence="5">
    <location>
        <begin position="47"/>
        <end position="184"/>
    </location>
</feature>
<dbReference type="RefSeq" id="WP_067426530.1">
    <property type="nucleotide sequence ID" value="NZ_LZEX01000045.1"/>
</dbReference>
<dbReference type="PANTHER" id="PTHR33420:SF3">
    <property type="entry name" value="FIMBRIAL SUBUNIT ELFA"/>
    <property type="match status" value="1"/>
</dbReference>
<keyword evidence="3" id="KW-0732">Signal</keyword>
<dbReference type="InterPro" id="IPR000259">
    <property type="entry name" value="Adhesion_dom_fimbrial"/>
</dbReference>
<name>A0A1B8H0C2_9GAMM</name>
<dbReference type="PANTHER" id="PTHR33420">
    <property type="entry name" value="FIMBRIAL SUBUNIT ELFA-RELATED"/>
    <property type="match status" value="1"/>
</dbReference>
<accession>A0A1B8H0C2</accession>
<dbReference type="AlphaFoldDB" id="A0A1B8H0C2"/>
<reference evidence="6 7" key="1">
    <citation type="submission" date="2016-06" db="EMBL/GenBank/DDBJ databases">
        <authorList>
            <person name="Kjaerup R.B."/>
            <person name="Dalgaard T.S."/>
            <person name="Juul-Madsen H.R."/>
        </authorList>
    </citation>
    <scope>NUCLEOTIDE SEQUENCE [LARGE SCALE GENOMIC DNA]</scope>
    <source>
        <strain evidence="6 7">GCSL-Mp3</strain>
    </source>
</reference>
<evidence type="ECO:0000259" key="5">
    <source>
        <dbReference type="Pfam" id="PF00419"/>
    </source>
</evidence>
<dbReference type="EMBL" id="LZEX01000045">
    <property type="protein sequence ID" value="OBU02501.1"/>
    <property type="molecule type" value="Genomic_DNA"/>
</dbReference>
<comment type="subcellular location">
    <subcellularLocation>
        <location evidence="1">Fimbrium</location>
    </subcellularLocation>
</comment>
<dbReference type="InterPro" id="IPR050263">
    <property type="entry name" value="Bact_Fimbrial_Adh_Pro"/>
</dbReference>
<dbReference type="InterPro" id="IPR008966">
    <property type="entry name" value="Adhesion_dom_sf"/>
</dbReference>
<dbReference type="Pfam" id="PF00419">
    <property type="entry name" value="Fimbrial"/>
    <property type="match status" value="1"/>
</dbReference>
<dbReference type="InterPro" id="IPR036937">
    <property type="entry name" value="Adhesion_dom_fimbrial_sf"/>
</dbReference>
<evidence type="ECO:0000256" key="2">
    <source>
        <dbReference type="ARBA" id="ARBA00006671"/>
    </source>
</evidence>
<organism evidence="6 7">
    <name type="scientific">Morganella psychrotolerans</name>
    <dbReference type="NCBI Taxonomy" id="368603"/>
    <lineage>
        <taxon>Bacteria</taxon>
        <taxon>Pseudomonadati</taxon>
        <taxon>Pseudomonadota</taxon>
        <taxon>Gammaproteobacteria</taxon>
        <taxon>Enterobacterales</taxon>
        <taxon>Morganellaceae</taxon>
        <taxon>Morganella</taxon>
    </lineage>
</organism>
<comment type="similarity">
    <text evidence="2">Belongs to the fimbrial protein family.</text>
</comment>
<dbReference type="GO" id="GO:0043709">
    <property type="term" value="P:cell adhesion involved in single-species biofilm formation"/>
    <property type="evidence" value="ECO:0007669"/>
    <property type="project" value="TreeGrafter"/>
</dbReference>